<organism evidence="1 2">
    <name type="scientific">Venturia inaequalis</name>
    <name type="common">Apple scab fungus</name>
    <dbReference type="NCBI Taxonomy" id="5025"/>
    <lineage>
        <taxon>Eukaryota</taxon>
        <taxon>Fungi</taxon>
        <taxon>Dikarya</taxon>
        <taxon>Ascomycota</taxon>
        <taxon>Pezizomycotina</taxon>
        <taxon>Dothideomycetes</taxon>
        <taxon>Pleosporomycetidae</taxon>
        <taxon>Venturiales</taxon>
        <taxon>Venturiaceae</taxon>
        <taxon>Venturia</taxon>
    </lineage>
</organism>
<comment type="caution">
    <text evidence="1">The sequence shown here is derived from an EMBL/GenBank/DDBJ whole genome shotgun (WGS) entry which is preliminary data.</text>
</comment>
<proteinExistence type="predicted"/>
<reference evidence="1 2" key="1">
    <citation type="submission" date="2019-07" db="EMBL/GenBank/DDBJ databases">
        <title>Venturia inaequalis Genome Resource.</title>
        <authorList>
            <person name="Lichtner F.J."/>
        </authorList>
    </citation>
    <scope>NUCLEOTIDE SEQUENCE [LARGE SCALE GENOMIC DNA]</scope>
    <source>
        <strain evidence="1 2">DMI_063113</strain>
    </source>
</reference>
<evidence type="ECO:0000313" key="2">
    <source>
        <dbReference type="Proteomes" id="UP000490939"/>
    </source>
</evidence>
<keyword evidence="2" id="KW-1185">Reference proteome</keyword>
<dbReference type="PANTHER" id="PTHR42085">
    <property type="entry name" value="F-BOX DOMAIN-CONTAINING PROTEIN"/>
    <property type="match status" value="1"/>
</dbReference>
<dbReference type="EMBL" id="WNWR01000307">
    <property type="protein sequence ID" value="KAE9983887.1"/>
    <property type="molecule type" value="Genomic_DNA"/>
</dbReference>
<name>A0A8H3VA46_VENIN</name>
<evidence type="ECO:0000313" key="1">
    <source>
        <dbReference type="EMBL" id="KAE9983887.1"/>
    </source>
</evidence>
<protein>
    <submittedName>
        <fullName evidence="1">Uncharacterized protein</fullName>
    </submittedName>
</protein>
<dbReference type="PANTHER" id="PTHR42085:SF2">
    <property type="entry name" value="F-BOX DOMAIN-CONTAINING PROTEIN"/>
    <property type="match status" value="1"/>
</dbReference>
<accession>A0A8H3VA46</accession>
<dbReference type="InterPro" id="IPR038883">
    <property type="entry name" value="AN11006-like"/>
</dbReference>
<sequence length="290" mass="33083">MADSNSEPASPIAKPTGPPTLLTLPAEIRIYIYDLAIFNSPLIGAPRPVQLITVGHHDRSAFPDYPPTFISTVTLKKKFKSNVGSVSPFDTPHNLFSTCRQIRQETRETYYSCNTFIVRMSPDGLLKFVKWLDSMGQDAQGFLRTLLLVFIRPGKELLRNTDAETEMFLLDITVKGRPRIIKPARLCHAAELGDHQCDSSEAFEAAIQTLPVFRFLMDDPCYKVPRAAKIQLRDEESHELLEQTLYDLWWHHWRGQQSVPESFGHYDGLLVDVFNRDGESNYGERIKKKD</sequence>
<dbReference type="Proteomes" id="UP000490939">
    <property type="component" value="Unassembled WGS sequence"/>
</dbReference>
<gene>
    <name evidence="1" type="ORF">EG327_005308</name>
</gene>
<dbReference type="AlphaFoldDB" id="A0A8H3VA46"/>